<keyword evidence="1" id="KW-0472">Membrane</keyword>
<name>A0A381T2D4_9ZZZZ</name>
<keyword evidence="1" id="KW-0812">Transmembrane</keyword>
<dbReference type="EMBL" id="UINC01003740">
    <property type="protein sequence ID" value="SVA08867.1"/>
    <property type="molecule type" value="Genomic_DNA"/>
</dbReference>
<sequence>MMFSNEILTNILLVVICITLSYILGMTIVKVIDKRLSHFEIKMPKQNIIVKLNDQYDSSFKSVIPKKKVIVKKPKKETYTDIEPVIDNPEITQETSNNEGDIENFFDGINYQNKSMNRTPDIIENLTNDIVQENFYDDSTHTNGLEKFGNINHNPDDNTSRISVYTNWLKTNKKNYHSLPKIHIKNLMKVLKGKELADKDVPESFVIVREGEEDIEKTIPQANCGCGN</sequence>
<reference evidence="2" key="1">
    <citation type="submission" date="2018-05" db="EMBL/GenBank/DDBJ databases">
        <authorList>
            <person name="Lanie J.A."/>
            <person name="Ng W.-L."/>
            <person name="Kazmierczak K.M."/>
            <person name="Andrzejewski T.M."/>
            <person name="Davidsen T.M."/>
            <person name="Wayne K.J."/>
            <person name="Tettelin H."/>
            <person name="Glass J.I."/>
            <person name="Rusch D."/>
            <person name="Podicherti R."/>
            <person name="Tsui H.-C.T."/>
            <person name="Winkler M.E."/>
        </authorList>
    </citation>
    <scope>NUCLEOTIDE SEQUENCE</scope>
</reference>
<proteinExistence type="predicted"/>
<evidence type="ECO:0000256" key="1">
    <source>
        <dbReference type="SAM" id="Phobius"/>
    </source>
</evidence>
<keyword evidence="1" id="KW-1133">Transmembrane helix</keyword>
<accession>A0A381T2D4</accession>
<gene>
    <name evidence="2" type="ORF">METZ01_LOCUS61721</name>
</gene>
<dbReference type="AlphaFoldDB" id="A0A381T2D4"/>
<organism evidence="2">
    <name type="scientific">marine metagenome</name>
    <dbReference type="NCBI Taxonomy" id="408172"/>
    <lineage>
        <taxon>unclassified sequences</taxon>
        <taxon>metagenomes</taxon>
        <taxon>ecological metagenomes</taxon>
    </lineage>
</organism>
<feature type="transmembrane region" description="Helical" evidence="1">
    <location>
        <begin position="12"/>
        <end position="32"/>
    </location>
</feature>
<evidence type="ECO:0000313" key="2">
    <source>
        <dbReference type="EMBL" id="SVA08867.1"/>
    </source>
</evidence>
<protein>
    <submittedName>
        <fullName evidence="2">Uncharacterized protein</fullName>
    </submittedName>
</protein>